<dbReference type="EMBL" id="AACB03000004">
    <property type="protein sequence ID" value="KAE8302047.1"/>
    <property type="molecule type" value="Genomic_DNA"/>
</dbReference>
<dbReference type="AlphaFoldDB" id="A8BBA6"/>
<accession>A8BBA6</accession>
<dbReference type="OMA" id="IEHHDSH"/>
<dbReference type="KEGG" id="gla:GL50803_0016457"/>
<dbReference type="Proteomes" id="UP000001548">
    <property type="component" value="Unassembled WGS sequence"/>
</dbReference>
<name>A8BBA6_GIAIC</name>
<organism evidence="1 2">
    <name type="scientific">Giardia intestinalis (strain ATCC 50803 / WB clone C6)</name>
    <name type="common">Giardia lamblia</name>
    <dbReference type="NCBI Taxonomy" id="184922"/>
    <lineage>
        <taxon>Eukaryota</taxon>
        <taxon>Metamonada</taxon>
        <taxon>Diplomonadida</taxon>
        <taxon>Hexamitidae</taxon>
        <taxon>Giardiinae</taxon>
        <taxon>Giardia</taxon>
    </lineage>
</organism>
<evidence type="ECO:0000313" key="1">
    <source>
        <dbReference type="EMBL" id="KAE8302047.1"/>
    </source>
</evidence>
<sequence length="560" mass="61585">MAQLPASKDLLSADLAVVHDLRQRARGRVLSSYYQLEQSMQRGEKVAIAVSSSFDHLNGLSQVSALPQDLFSQLISARKLLLTIDMVSGGEGTIARLEALLQLPTPDRALKLAADSIQTARTATELKIDSDRMLAILERWELNQSGCIVPLTLSLDDWCARLCADIPPVAPSPLLAETTKLLSLHIQALAQQVDKAFYAFHTAYTNIQSLSIIRCVDSNVLLLDIYDHSIQYILNKTASTLTSSINAILDGINSITTERESSADYLQLIANLVTRFINIIEHHDSHAQQLTGMSAGSAITKYITLHNQICSLYKTVEIDLTSSTLATLLLDREFEQFENSVEYAFQRIQRLERVHKEAIHSLESSIVQQTLSRLAAQGSSDPELLTLYLLTTFVSQYGHNHQLEEQATRTYQAALSTFASNFISAVHSELLVIAQTQDPTLFIESLCTMLEQQDYSLSYTSELASAVIKQSTVMLANILIQSPISLNQLQCLKQAFKEIAVALRRVLKLPATQICAPLLSLQNILGATNPEEAAMVAKGTCLETISSKLVQAGLSATPSK</sequence>
<comment type="caution">
    <text evidence="1">The sequence shown here is derived from an EMBL/GenBank/DDBJ whole genome shotgun (WGS) entry which is preliminary data.</text>
</comment>
<evidence type="ECO:0000313" key="2">
    <source>
        <dbReference type="Proteomes" id="UP000001548"/>
    </source>
</evidence>
<dbReference type="HOGENOM" id="CLU_487019_0_0_1"/>
<dbReference type="RefSeq" id="XP_001708247.1">
    <property type="nucleotide sequence ID" value="XM_001708195.1"/>
</dbReference>
<keyword evidence="2" id="KW-1185">Reference proteome</keyword>
<dbReference type="VEuPathDB" id="GiardiaDB:GL50803_16457"/>
<reference evidence="1 2" key="1">
    <citation type="journal article" date="2007" name="Science">
        <title>Genomic minimalism in the early diverging intestinal parasite Giardia lamblia.</title>
        <authorList>
            <person name="Morrison H.G."/>
            <person name="McArthur A.G."/>
            <person name="Gillin F.D."/>
            <person name="Aley S.B."/>
            <person name="Adam R.D."/>
            <person name="Olsen G.J."/>
            <person name="Best A.A."/>
            <person name="Cande W.Z."/>
            <person name="Chen F."/>
            <person name="Cipriano M.J."/>
            <person name="Davids B.J."/>
            <person name="Dawson S.C."/>
            <person name="Elmendorf H.G."/>
            <person name="Hehl A.B."/>
            <person name="Holder M.E."/>
            <person name="Huse S.M."/>
            <person name="Kim U.U."/>
            <person name="Lasek-Nesselquist E."/>
            <person name="Manning G."/>
            <person name="Nigam A."/>
            <person name="Nixon J.E."/>
            <person name="Palm D."/>
            <person name="Passamaneck N.E."/>
            <person name="Prabhu A."/>
            <person name="Reich C.I."/>
            <person name="Reiner D.S."/>
            <person name="Samuelson J."/>
            <person name="Svard S.G."/>
            <person name="Sogin M.L."/>
        </authorList>
    </citation>
    <scope>NUCLEOTIDE SEQUENCE [LARGE SCALE GENOMIC DNA]</scope>
    <source>
        <strain evidence="1 2">WB C6</strain>
    </source>
</reference>
<protein>
    <submittedName>
        <fullName evidence="1">Uncharacterized protein</fullName>
    </submittedName>
</protein>
<dbReference type="GeneID" id="5701157"/>
<proteinExistence type="predicted"/>
<gene>
    <name evidence="1" type="ORF">GL50803_0016457</name>
</gene>